<protein>
    <submittedName>
        <fullName evidence="1">Uncharacterized protein</fullName>
    </submittedName>
</protein>
<organism evidence="1 2">
    <name type="scientific">Mycolicibacterium mageritense</name>
    <name type="common">Mycobacterium mageritense</name>
    <dbReference type="NCBI Taxonomy" id="53462"/>
    <lineage>
        <taxon>Bacteria</taxon>
        <taxon>Bacillati</taxon>
        <taxon>Actinomycetota</taxon>
        <taxon>Actinomycetes</taxon>
        <taxon>Mycobacteriales</taxon>
        <taxon>Mycobacteriaceae</taxon>
        <taxon>Mycolicibacterium</taxon>
    </lineage>
</organism>
<evidence type="ECO:0000313" key="1">
    <source>
        <dbReference type="EMBL" id="BDY31390.1"/>
    </source>
</evidence>
<evidence type="ECO:0000313" key="2">
    <source>
        <dbReference type="Proteomes" id="UP001241092"/>
    </source>
</evidence>
<dbReference type="Proteomes" id="UP001241092">
    <property type="component" value="Chromosome"/>
</dbReference>
<gene>
    <name evidence="1" type="ORF">hbim_05342</name>
</gene>
<dbReference type="RefSeq" id="WP_286211754.1">
    <property type="nucleotide sequence ID" value="NZ_AP027452.1"/>
</dbReference>
<dbReference type="AlphaFoldDB" id="A0AAI8XQU8"/>
<proteinExistence type="predicted"/>
<dbReference type="EMBL" id="AP027452">
    <property type="protein sequence ID" value="BDY31390.1"/>
    <property type="molecule type" value="Genomic_DNA"/>
</dbReference>
<sequence length="158" mass="17629">MIDENPPLHPVQAERIPHDSWVPASIELLPADWVNVRIFSYDPILGRDLYVTDTCPGILHFESAVTEKVIQYADGDGNLFDPEFGEAYDSRPVVVGVEVADPPHRWHHHVDPSWLPAYAGGGYLGSCPQDQVRKLLTEHGFADAIAKPEGWVHPDDDE</sequence>
<name>A0AAI8XQU8_MYCME</name>
<accession>A0AAI8XQU8</accession>
<reference evidence="1" key="1">
    <citation type="submission" date="2023-03" db="EMBL/GenBank/DDBJ databases">
        <title>Draft genome sequence of a Mycolicibacterium mageritense strain H4_3_1 isolated from a hybrid biological-inorganic system reactor.</title>
        <authorList>
            <person name="Feng X."/>
            <person name="Kazama D."/>
            <person name="Sato K."/>
            <person name="Kobayashi H."/>
        </authorList>
    </citation>
    <scope>NUCLEOTIDE SEQUENCE</scope>
    <source>
        <strain evidence="1">H4_3_1</strain>
    </source>
</reference>